<evidence type="ECO:0000313" key="4">
    <source>
        <dbReference type="Proteomes" id="UP001165085"/>
    </source>
</evidence>
<protein>
    <submittedName>
        <fullName evidence="3">Uncharacterized protein</fullName>
    </submittedName>
</protein>
<proteinExistence type="predicted"/>
<dbReference type="AlphaFoldDB" id="A0A9W7F074"/>
<dbReference type="OrthoDB" id="10489318at2759"/>
<feature type="coiled-coil region" evidence="1">
    <location>
        <begin position="45"/>
        <end position="112"/>
    </location>
</feature>
<evidence type="ECO:0000256" key="1">
    <source>
        <dbReference type="SAM" id="Coils"/>
    </source>
</evidence>
<gene>
    <name evidence="3" type="ORF">TrST_g8694</name>
</gene>
<keyword evidence="1" id="KW-0175">Coiled coil</keyword>
<keyword evidence="4" id="KW-1185">Reference proteome</keyword>
<dbReference type="Proteomes" id="UP001165085">
    <property type="component" value="Unassembled WGS sequence"/>
</dbReference>
<evidence type="ECO:0000313" key="3">
    <source>
        <dbReference type="EMBL" id="GMH96223.1"/>
    </source>
</evidence>
<feature type="region of interest" description="Disordered" evidence="2">
    <location>
        <begin position="1"/>
        <end position="37"/>
    </location>
</feature>
<organism evidence="3 4">
    <name type="scientific">Triparma strigata</name>
    <dbReference type="NCBI Taxonomy" id="1606541"/>
    <lineage>
        <taxon>Eukaryota</taxon>
        <taxon>Sar</taxon>
        <taxon>Stramenopiles</taxon>
        <taxon>Ochrophyta</taxon>
        <taxon>Bolidophyceae</taxon>
        <taxon>Parmales</taxon>
        <taxon>Triparmaceae</taxon>
        <taxon>Triparma</taxon>
    </lineage>
</organism>
<sequence>MSELRPLPHGPPHSQHDRGGQDHPTTLHRPNAALRNEGKIGALNVDELRMELQKQKKLLKKVKDEAESELAAAQRREEAALKREEDALSEKEAALKREEAALKREEATLREKAVLEEERKKFTAVMSQIGEEGDTLWKKLRRTDGADASLAHAKPLDRATPSVQKVGENMLVKNTTTNTCVFSVDVHEVPEALLEALLGNQTKMGKMLFQKVLWEGVAYWSFMFEGTKSCDLLLRMRVEKRDDEEGLLIRVESVDEEELKATSLPNPHSTASKKLWLLLKEGTIYLQPLQFGQTLFTFTAQVDVGEVTKDTVVASSVGTLGSTAIADENSSKGAALKKLRASGKATRGKELFCKLAGLGRAKDD</sequence>
<comment type="caution">
    <text evidence="3">The sequence shown here is derived from an EMBL/GenBank/DDBJ whole genome shotgun (WGS) entry which is preliminary data.</text>
</comment>
<name>A0A9W7F074_9STRA</name>
<reference evidence="4" key="1">
    <citation type="journal article" date="2023" name="Commun. Biol.">
        <title>Genome analysis of Parmales, the sister group of diatoms, reveals the evolutionary specialization of diatoms from phago-mixotrophs to photoautotrophs.</title>
        <authorList>
            <person name="Ban H."/>
            <person name="Sato S."/>
            <person name="Yoshikawa S."/>
            <person name="Yamada K."/>
            <person name="Nakamura Y."/>
            <person name="Ichinomiya M."/>
            <person name="Sato N."/>
            <person name="Blanc-Mathieu R."/>
            <person name="Endo H."/>
            <person name="Kuwata A."/>
            <person name="Ogata H."/>
        </authorList>
    </citation>
    <scope>NUCLEOTIDE SEQUENCE [LARGE SCALE GENOMIC DNA]</scope>
    <source>
        <strain evidence="4">NIES 3701</strain>
    </source>
</reference>
<accession>A0A9W7F074</accession>
<dbReference type="EMBL" id="BRXY01000463">
    <property type="protein sequence ID" value="GMH96223.1"/>
    <property type="molecule type" value="Genomic_DNA"/>
</dbReference>
<evidence type="ECO:0000256" key="2">
    <source>
        <dbReference type="SAM" id="MobiDB-lite"/>
    </source>
</evidence>